<evidence type="ECO:0000313" key="6">
    <source>
        <dbReference type="Proteomes" id="UP000001306"/>
    </source>
</evidence>
<dbReference type="HOGENOM" id="CLU_060699_0_1_11"/>
<dbReference type="PANTHER" id="PTHR30363:SF44">
    <property type="entry name" value="AGA OPERON TRANSCRIPTIONAL REPRESSOR-RELATED"/>
    <property type="match status" value="1"/>
</dbReference>
<dbReference type="InterPro" id="IPR037171">
    <property type="entry name" value="NagB/RpiA_transferase-like"/>
</dbReference>
<dbReference type="AlphaFoldDB" id="Q6ADF6"/>
<evidence type="ECO:0000256" key="3">
    <source>
        <dbReference type="SAM" id="MobiDB-lite"/>
    </source>
</evidence>
<evidence type="ECO:0000256" key="1">
    <source>
        <dbReference type="ARBA" id="ARBA00023015"/>
    </source>
</evidence>
<dbReference type="PANTHER" id="PTHR30363">
    <property type="entry name" value="HTH-TYPE TRANSCRIPTIONAL REGULATOR SRLR-RELATED"/>
    <property type="match status" value="1"/>
</dbReference>
<proteinExistence type="predicted"/>
<dbReference type="SUPFAM" id="SSF46785">
    <property type="entry name" value="Winged helix' DNA-binding domain"/>
    <property type="match status" value="1"/>
</dbReference>
<dbReference type="InterPro" id="IPR001034">
    <property type="entry name" value="DeoR_HTH"/>
</dbReference>
<dbReference type="eggNOG" id="COG1349">
    <property type="taxonomic scope" value="Bacteria"/>
</dbReference>
<dbReference type="PROSITE" id="PS51000">
    <property type="entry name" value="HTH_DEOR_2"/>
    <property type="match status" value="1"/>
</dbReference>
<keyword evidence="1" id="KW-0805">Transcription regulation</keyword>
<dbReference type="SMART" id="SM01134">
    <property type="entry name" value="DeoRC"/>
    <property type="match status" value="1"/>
</dbReference>
<reference evidence="5 6" key="1">
    <citation type="journal article" date="2004" name="Mol. Plant Microbe Interact.">
        <title>The genome sequence of the Gram-positive sugarcane pathogen Leifsonia xyli subsp. xyli.</title>
        <authorList>
            <person name="Monteiro-Vitorello C.B."/>
            <person name="Camargo L.E.A."/>
            <person name="Van Sluys M.A."/>
            <person name="Kitajima J.P."/>
            <person name="Truffi D."/>
            <person name="do Amaral A.M."/>
            <person name="Harakava R."/>
            <person name="de Oliveira J.C.F."/>
            <person name="Wood D."/>
            <person name="de Oliveira M.C."/>
            <person name="Miyaki C.Y."/>
            <person name="Takita M.A."/>
            <person name="da Silva A.C.R."/>
            <person name="Furlan L.R."/>
            <person name="Carraro D.M."/>
            <person name="Camarotte G."/>
            <person name="Almeida N.F. Jr."/>
            <person name="Carrer H."/>
            <person name="Coutinho L.L."/>
            <person name="El-Dorry H.A."/>
            <person name="Ferro M.I.T."/>
            <person name="Gagliardi P.R."/>
            <person name="Giglioti E."/>
            <person name="Goldman M.H.S."/>
            <person name="Goldman G.H."/>
            <person name="Kimura E.T."/>
            <person name="Ferro E.S."/>
            <person name="Kuramae E.E."/>
            <person name="Lemos E.G.M."/>
            <person name="Lemos M.V.F."/>
            <person name="Mauro S.M.Z."/>
            <person name="Machado M.A."/>
            <person name="Marino C.L."/>
            <person name="Menck C.F."/>
            <person name="Nunes L.R."/>
            <person name="Oliveira R.C."/>
            <person name="Pereira G.G."/>
            <person name="Siqueira W."/>
            <person name="de Souza A.A."/>
            <person name="Tsai S.M."/>
            <person name="Zanca A.S."/>
            <person name="Simpson A.J.G."/>
            <person name="Brumbley S.M."/>
            <person name="Setubal J.C."/>
        </authorList>
    </citation>
    <scope>NUCLEOTIDE SEQUENCE [LARGE SCALE GENOMIC DNA]</scope>
    <source>
        <strain evidence="5 6">CTCB07</strain>
    </source>
</reference>
<dbReference type="Pfam" id="PF08220">
    <property type="entry name" value="HTH_DeoR"/>
    <property type="match status" value="1"/>
</dbReference>
<dbReference type="GO" id="GO:0003700">
    <property type="term" value="F:DNA-binding transcription factor activity"/>
    <property type="evidence" value="ECO:0007669"/>
    <property type="project" value="InterPro"/>
</dbReference>
<organism evidence="5 6">
    <name type="scientific">Leifsonia xyli subsp. xyli (strain CTCB07)</name>
    <dbReference type="NCBI Taxonomy" id="281090"/>
    <lineage>
        <taxon>Bacteria</taxon>
        <taxon>Bacillati</taxon>
        <taxon>Actinomycetota</taxon>
        <taxon>Actinomycetes</taxon>
        <taxon>Micrococcales</taxon>
        <taxon>Microbacteriaceae</taxon>
        <taxon>Leifsonia</taxon>
    </lineage>
</organism>
<dbReference type="SUPFAM" id="SSF100950">
    <property type="entry name" value="NagB/RpiA/CoA transferase-like"/>
    <property type="match status" value="1"/>
</dbReference>
<dbReference type="EMBL" id="AE016822">
    <property type="protein sequence ID" value="AAT89590.1"/>
    <property type="molecule type" value="Genomic_DNA"/>
</dbReference>
<evidence type="ECO:0000259" key="4">
    <source>
        <dbReference type="PROSITE" id="PS51000"/>
    </source>
</evidence>
<name>Q6ADF6_LEIXX</name>
<dbReference type="Pfam" id="PF00455">
    <property type="entry name" value="DeoRC"/>
    <property type="match status" value="1"/>
</dbReference>
<dbReference type="SMART" id="SM00420">
    <property type="entry name" value="HTH_DEOR"/>
    <property type="match status" value="1"/>
</dbReference>
<gene>
    <name evidence="5" type="ordered locus">Lxx18550</name>
</gene>
<evidence type="ECO:0000313" key="5">
    <source>
        <dbReference type="EMBL" id="AAT89590.1"/>
    </source>
</evidence>
<dbReference type="InterPro" id="IPR050313">
    <property type="entry name" value="Carb_Metab_HTH_regulators"/>
</dbReference>
<sequence length="281" mass="29482">MNVVDGLRIDKKTQAHKHGSMREPLPAALRRERMLELIGHAGFARVAELSEAFQVSDVTVRTDLDALDAQQRIRRVRGGAVLRGGGMREPSFEEALASSADEKRRIGLAAAALVEPGSSVLLDVGTTNAAIARALADREDLDDVTVLTNGLTIALELERAIPRFQVIVTGGTLRPLQHSLVEPLAAVLLERVHADLAFIGCTGVHPLGGVTNVNLPEADLKRAMVGSATRAIAVADGGKLGRIHLGRIAAVDAFAGLITGETAGESAVVALRATGLSVTVV</sequence>
<feature type="domain" description="HTH deoR-type" evidence="4">
    <location>
        <begin position="27"/>
        <end position="82"/>
    </location>
</feature>
<dbReference type="Proteomes" id="UP000001306">
    <property type="component" value="Chromosome"/>
</dbReference>
<accession>Q6ADF6</accession>
<keyword evidence="6" id="KW-1185">Reference proteome</keyword>
<dbReference type="Gene3D" id="3.40.50.1360">
    <property type="match status" value="1"/>
</dbReference>
<protein>
    <submittedName>
        <fullName evidence="5">Transcriptional regulator, DeoR family</fullName>
    </submittedName>
</protein>
<feature type="region of interest" description="Disordered" evidence="3">
    <location>
        <begin position="1"/>
        <end position="22"/>
    </location>
</feature>
<dbReference type="STRING" id="281090.Lxx18550"/>
<keyword evidence="2" id="KW-0804">Transcription</keyword>
<dbReference type="InterPro" id="IPR036390">
    <property type="entry name" value="WH_DNA-bd_sf"/>
</dbReference>
<dbReference type="InterPro" id="IPR014036">
    <property type="entry name" value="DeoR-like_C"/>
</dbReference>
<dbReference type="KEGG" id="lxx:Lxx18550"/>
<evidence type="ECO:0000256" key="2">
    <source>
        <dbReference type="ARBA" id="ARBA00023163"/>
    </source>
</evidence>